<dbReference type="AlphaFoldDB" id="A0A934IZP5"/>
<keyword evidence="9" id="KW-1185">Reference proteome</keyword>
<evidence type="ECO:0000313" key="8">
    <source>
        <dbReference type="EMBL" id="MBJ6360030.1"/>
    </source>
</evidence>
<dbReference type="PROSITE" id="PS51257">
    <property type="entry name" value="PROKAR_LIPOPROTEIN"/>
    <property type="match status" value="1"/>
</dbReference>
<feature type="domain" description="Fe/B12 periplasmic-binding" evidence="7">
    <location>
        <begin position="85"/>
        <end position="340"/>
    </location>
</feature>
<proteinExistence type="inferred from homology"/>
<dbReference type="Proteomes" id="UP000640274">
    <property type="component" value="Unassembled WGS sequence"/>
</dbReference>
<name>A0A934IZP5_9BACL</name>
<feature type="region of interest" description="Disordered" evidence="5">
    <location>
        <begin position="26"/>
        <end position="64"/>
    </location>
</feature>
<keyword evidence="3" id="KW-0813">Transport</keyword>
<organism evidence="8 9">
    <name type="scientific">Paenibacillus roseus</name>
    <dbReference type="NCBI Taxonomy" id="2798579"/>
    <lineage>
        <taxon>Bacteria</taxon>
        <taxon>Bacillati</taxon>
        <taxon>Bacillota</taxon>
        <taxon>Bacilli</taxon>
        <taxon>Bacillales</taxon>
        <taxon>Paenibacillaceae</taxon>
        <taxon>Paenibacillus</taxon>
    </lineage>
</organism>
<dbReference type="SUPFAM" id="SSF53807">
    <property type="entry name" value="Helical backbone' metal receptor"/>
    <property type="match status" value="1"/>
</dbReference>
<comment type="caution">
    <text evidence="8">The sequence shown here is derived from an EMBL/GenBank/DDBJ whole genome shotgun (WGS) entry which is preliminary data.</text>
</comment>
<evidence type="ECO:0000256" key="2">
    <source>
        <dbReference type="ARBA" id="ARBA00008814"/>
    </source>
</evidence>
<dbReference type="PROSITE" id="PS50983">
    <property type="entry name" value="FE_B12_PBP"/>
    <property type="match status" value="1"/>
</dbReference>
<protein>
    <submittedName>
        <fullName evidence="8">ABC transporter substrate-binding protein</fullName>
    </submittedName>
</protein>
<evidence type="ECO:0000256" key="1">
    <source>
        <dbReference type="ARBA" id="ARBA00004196"/>
    </source>
</evidence>
<dbReference type="EMBL" id="JAELUP010000004">
    <property type="protein sequence ID" value="MBJ6360030.1"/>
    <property type="molecule type" value="Genomic_DNA"/>
</dbReference>
<dbReference type="PANTHER" id="PTHR30532:SF26">
    <property type="entry name" value="IRON(3+)-HYDROXAMATE-BINDING PROTEIN FHUD"/>
    <property type="match status" value="1"/>
</dbReference>
<dbReference type="PANTHER" id="PTHR30532">
    <property type="entry name" value="IRON III DICITRATE-BINDING PERIPLASMIC PROTEIN"/>
    <property type="match status" value="1"/>
</dbReference>
<evidence type="ECO:0000256" key="3">
    <source>
        <dbReference type="ARBA" id="ARBA00022448"/>
    </source>
</evidence>
<comment type="similarity">
    <text evidence="2">Belongs to the bacterial solute-binding protein 8 family.</text>
</comment>
<dbReference type="GO" id="GO:1901678">
    <property type="term" value="P:iron coordination entity transport"/>
    <property type="evidence" value="ECO:0007669"/>
    <property type="project" value="UniProtKB-ARBA"/>
</dbReference>
<feature type="compositionally biased region" description="Low complexity" evidence="5">
    <location>
        <begin position="32"/>
        <end position="59"/>
    </location>
</feature>
<comment type="subcellular location">
    <subcellularLocation>
        <location evidence="1">Cell envelope</location>
    </subcellularLocation>
</comment>
<reference evidence="8" key="1">
    <citation type="submission" date="2020-12" db="EMBL/GenBank/DDBJ databases">
        <authorList>
            <person name="Huq M.A."/>
        </authorList>
    </citation>
    <scope>NUCLEOTIDE SEQUENCE</scope>
    <source>
        <strain evidence="8">MAHUQ-46</strain>
    </source>
</reference>
<dbReference type="RefSeq" id="WP_199017558.1">
    <property type="nucleotide sequence ID" value="NZ_JAELUP010000004.1"/>
</dbReference>
<dbReference type="Pfam" id="PF01497">
    <property type="entry name" value="Peripla_BP_2"/>
    <property type="match status" value="1"/>
</dbReference>
<accession>A0A934IZP5</accession>
<feature type="chain" id="PRO_5038668971" evidence="6">
    <location>
        <begin position="23"/>
        <end position="340"/>
    </location>
</feature>
<gene>
    <name evidence="8" type="ORF">JFN88_01675</name>
</gene>
<keyword evidence="4 6" id="KW-0732">Signal</keyword>
<evidence type="ECO:0000256" key="4">
    <source>
        <dbReference type="ARBA" id="ARBA00022729"/>
    </source>
</evidence>
<dbReference type="Gene3D" id="3.40.50.1980">
    <property type="entry name" value="Nitrogenase molybdenum iron protein domain"/>
    <property type="match status" value="2"/>
</dbReference>
<dbReference type="InterPro" id="IPR051313">
    <property type="entry name" value="Bact_iron-sidero_bind"/>
</dbReference>
<evidence type="ECO:0000313" key="9">
    <source>
        <dbReference type="Proteomes" id="UP000640274"/>
    </source>
</evidence>
<dbReference type="GO" id="GO:0030288">
    <property type="term" value="C:outer membrane-bounded periplasmic space"/>
    <property type="evidence" value="ECO:0007669"/>
    <property type="project" value="TreeGrafter"/>
</dbReference>
<evidence type="ECO:0000259" key="7">
    <source>
        <dbReference type="PROSITE" id="PS50983"/>
    </source>
</evidence>
<sequence>MFNIRYRLLLLSLLLTIGTVLSACGSDSTKQSGDSTSQSPQSASASSTSSSPSSEGDSSAALGDNETRQYKDFSGREATIPVRPQRVILLGDSPGDLLALGVKPIGNDFLGEAYIYKSDLDGVVDIGFPHNLEKMMSLDPDLILQSADNDASDTEIYEKMTKIAPTVLYNRGAGTYERIREIANILGVKQAAEDWIARYESKAQKMWDKLDLKEGETATVYLSLAGRFYVMGNYSLTLLLYDEQGFRPTAKVQELIDKNEFFAEISEEVLPEYAGDHIFLLSLPGSEDEKAAKELIESPLWKLIPAVKEGRVTVSDISWNASDPITMERLLDELPKWLGK</sequence>
<dbReference type="InterPro" id="IPR002491">
    <property type="entry name" value="ABC_transptr_periplasmic_BD"/>
</dbReference>
<evidence type="ECO:0000256" key="5">
    <source>
        <dbReference type="SAM" id="MobiDB-lite"/>
    </source>
</evidence>
<evidence type="ECO:0000256" key="6">
    <source>
        <dbReference type="SAM" id="SignalP"/>
    </source>
</evidence>
<feature type="signal peptide" evidence="6">
    <location>
        <begin position="1"/>
        <end position="22"/>
    </location>
</feature>